<dbReference type="GO" id="GO:0004674">
    <property type="term" value="F:protein serine/threonine kinase activity"/>
    <property type="evidence" value="ECO:0007669"/>
    <property type="project" value="UniProtKB-KW"/>
</dbReference>
<dbReference type="Gene3D" id="3.20.200.10">
    <property type="entry name" value="MHCK/EF2 kinase"/>
    <property type="match status" value="1"/>
</dbReference>
<organism evidence="5 6">
    <name type="scientific">Crepidotus variabilis</name>
    <dbReference type="NCBI Taxonomy" id="179855"/>
    <lineage>
        <taxon>Eukaryota</taxon>
        <taxon>Fungi</taxon>
        <taxon>Dikarya</taxon>
        <taxon>Basidiomycota</taxon>
        <taxon>Agaricomycotina</taxon>
        <taxon>Agaricomycetes</taxon>
        <taxon>Agaricomycetidae</taxon>
        <taxon>Agaricales</taxon>
        <taxon>Agaricineae</taxon>
        <taxon>Crepidotaceae</taxon>
        <taxon>Crepidotus</taxon>
    </lineage>
</organism>
<dbReference type="EMBL" id="MU157831">
    <property type="protein sequence ID" value="KAF9532558.1"/>
    <property type="molecule type" value="Genomic_DNA"/>
</dbReference>
<evidence type="ECO:0000259" key="4">
    <source>
        <dbReference type="Pfam" id="PF02816"/>
    </source>
</evidence>
<protein>
    <recommendedName>
        <fullName evidence="4">Alpha-type protein kinase domain-containing protein</fullName>
    </recommendedName>
</protein>
<comment type="caution">
    <text evidence="5">The sequence shown here is derived from an EMBL/GenBank/DDBJ whole genome shotgun (WGS) entry which is preliminary data.</text>
</comment>
<proteinExistence type="predicted"/>
<gene>
    <name evidence="5" type="ORF">CPB83DRAFT_738630</name>
</gene>
<feature type="non-terminal residue" evidence="5">
    <location>
        <position position="137"/>
    </location>
</feature>
<keyword evidence="6" id="KW-1185">Reference proteome</keyword>
<reference evidence="5" key="1">
    <citation type="submission" date="2020-11" db="EMBL/GenBank/DDBJ databases">
        <authorList>
            <consortium name="DOE Joint Genome Institute"/>
            <person name="Ahrendt S."/>
            <person name="Riley R."/>
            <person name="Andreopoulos W."/>
            <person name="Labutti K."/>
            <person name="Pangilinan J."/>
            <person name="Ruiz-Duenas F.J."/>
            <person name="Barrasa J.M."/>
            <person name="Sanchez-Garcia M."/>
            <person name="Camarero S."/>
            <person name="Miyauchi S."/>
            <person name="Serrano A."/>
            <person name="Linde D."/>
            <person name="Babiker R."/>
            <person name="Drula E."/>
            <person name="Ayuso-Fernandez I."/>
            <person name="Pacheco R."/>
            <person name="Padilla G."/>
            <person name="Ferreira P."/>
            <person name="Barriuso J."/>
            <person name="Kellner H."/>
            <person name="Castanera R."/>
            <person name="Alfaro M."/>
            <person name="Ramirez L."/>
            <person name="Pisabarro A.G."/>
            <person name="Kuo A."/>
            <person name="Tritt A."/>
            <person name="Lipzen A."/>
            <person name="He G."/>
            <person name="Yan M."/>
            <person name="Ng V."/>
            <person name="Cullen D."/>
            <person name="Martin F."/>
            <person name="Rosso M.-N."/>
            <person name="Henrissat B."/>
            <person name="Hibbett D."/>
            <person name="Martinez A.T."/>
            <person name="Grigoriev I.V."/>
        </authorList>
    </citation>
    <scope>NUCLEOTIDE SEQUENCE</scope>
    <source>
        <strain evidence="5">CBS 506.95</strain>
    </source>
</reference>
<keyword evidence="1" id="KW-0723">Serine/threonine-protein kinase</keyword>
<dbReference type="InterPro" id="IPR004166">
    <property type="entry name" value="a-kinase_dom"/>
</dbReference>
<dbReference type="GO" id="GO:0005524">
    <property type="term" value="F:ATP binding"/>
    <property type="evidence" value="ECO:0007669"/>
    <property type="project" value="InterPro"/>
</dbReference>
<accession>A0A9P6EPI7</accession>
<dbReference type="AlphaFoldDB" id="A0A9P6EPI7"/>
<keyword evidence="2" id="KW-0808">Transferase</keyword>
<feature type="domain" description="Alpha-type protein kinase" evidence="4">
    <location>
        <begin position="29"/>
        <end position="137"/>
    </location>
</feature>
<name>A0A9P6EPI7_9AGAR</name>
<dbReference type="OrthoDB" id="301415at2759"/>
<evidence type="ECO:0000313" key="6">
    <source>
        <dbReference type="Proteomes" id="UP000807306"/>
    </source>
</evidence>
<evidence type="ECO:0000256" key="1">
    <source>
        <dbReference type="ARBA" id="ARBA00022527"/>
    </source>
</evidence>
<sequence>KRFGVIDESNLMHHEVNTHGWAQSLLELTYRFINKFISEHGAPPFEVMQFRFVHAVLAYAQKPPDVSGKSQSSHCAVYMLEELLEKEQFVKYIHNTGSIPLPKWHETGFDIAVFLCFIQHVQYQITDRMIFISDFQG</sequence>
<evidence type="ECO:0000256" key="3">
    <source>
        <dbReference type="ARBA" id="ARBA00022777"/>
    </source>
</evidence>
<keyword evidence="3" id="KW-0418">Kinase</keyword>
<evidence type="ECO:0000313" key="5">
    <source>
        <dbReference type="EMBL" id="KAF9532558.1"/>
    </source>
</evidence>
<dbReference type="Pfam" id="PF02816">
    <property type="entry name" value="Alpha_kinase"/>
    <property type="match status" value="1"/>
</dbReference>
<dbReference type="Proteomes" id="UP000807306">
    <property type="component" value="Unassembled WGS sequence"/>
</dbReference>
<evidence type="ECO:0000256" key="2">
    <source>
        <dbReference type="ARBA" id="ARBA00022679"/>
    </source>
</evidence>
<feature type="non-terminal residue" evidence="5">
    <location>
        <position position="1"/>
    </location>
</feature>